<reference evidence="10 11" key="1">
    <citation type="journal article" date="2021" name="bioRxiv">
        <title>Unraveling nitrogen, sulfur and carbon metabolic pathways and microbial community transcriptional responses to substrate deprivation and toxicity stresses in a bioreactor mimicking anoxic brackish coastal sediment conditions.</title>
        <authorList>
            <person name="Martins P.D."/>
            <person name="Echeveste M.J."/>
            <person name="Arshad A."/>
            <person name="Kurth J."/>
            <person name="Ouboter H."/>
            <person name="Jetten M.S.M."/>
            <person name="Welte C.U."/>
        </authorList>
    </citation>
    <scope>NUCLEOTIDE SEQUENCE [LARGE SCALE GENOMIC DNA]</scope>
    <source>
        <strain evidence="10">MAG_38</strain>
    </source>
</reference>
<evidence type="ECO:0000256" key="6">
    <source>
        <dbReference type="ARBA" id="ARBA00022989"/>
    </source>
</evidence>
<name>A0AAJ1AFM6_9BACT</name>
<keyword evidence="1" id="KW-1003">Cell membrane</keyword>
<keyword evidence="3" id="KW-0808">Transferase</keyword>
<evidence type="ECO:0000256" key="5">
    <source>
        <dbReference type="ARBA" id="ARBA00022985"/>
    </source>
</evidence>
<dbReference type="Pfam" id="PF00535">
    <property type="entry name" value="Glycos_transf_2"/>
    <property type="match status" value="1"/>
</dbReference>
<dbReference type="InterPro" id="IPR029044">
    <property type="entry name" value="Nucleotide-diphossugar_trans"/>
</dbReference>
<evidence type="ECO:0000256" key="8">
    <source>
        <dbReference type="SAM" id="Phobius"/>
    </source>
</evidence>
<keyword evidence="5" id="KW-0448">Lipopolysaccharide biosynthesis</keyword>
<dbReference type="CDD" id="cd04187">
    <property type="entry name" value="DPM1_like_bac"/>
    <property type="match status" value="1"/>
</dbReference>
<dbReference type="PANTHER" id="PTHR48090:SF3">
    <property type="entry name" value="UNDECAPRENYL-PHOSPHATE 4-DEOXY-4-FORMAMIDO-L-ARABINOSE TRANSFERASE"/>
    <property type="match status" value="1"/>
</dbReference>
<dbReference type="InterPro" id="IPR050256">
    <property type="entry name" value="Glycosyltransferase_2"/>
</dbReference>
<dbReference type="GO" id="GO:0099621">
    <property type="term" value="F:undecaprenyl-phosphate 4-deoxy-4-formamido-L-arabinose transferase activity"/>
    <property type="evidence" value="ECO:0007669"/>
    <property type="project" value="TreeGrafter"/>
</dbReference>
<comment type="caution">
    <text evidence="10">The sequence shown here is derived from an EMBL/GenBank/DDBJ whole genome shotgun (WGS) entry which is preliminary data.</text>
</comment>
<evidence type="ECO:0000313" key="11">
    <source>
        <dbReference type="Proteomes" id="UP001197609"/>
    </source>
</evidence>
<dbReference type="InterPro" id="IPR001173">
    <property type="entry name" value="Glyco_trans_2-like"/>
</dbReference>
<dbReference type="GO" id="GO:0005886">
    <property type="term" value="C:plasma membrane"/>
    <property type="evidence" value="ECO:0007669"/>
    <property type="project" value="TreeGrafter"/>
</dbReference>
<evidence type="ECO:0000256" key="1">
    <source>
        <dbReference type="ARBA" id="ARBA00022475"/>
    </source>
</evidence>
<protein>
    <submittedName>
        <fullName evidence="10">Glycosyltransferase family 2 protein</fullName>
    </submittedName>
</protein>
<gene>
    <name evidence="10" type="ORF">K8G79_00630</name>
</gene>
<evidence type="ECO:0000256" key="7">
    <source>
        <dbReference type="ARBA" id="ARBA00023136"/>
    </source>
</evidence>
<keyword evidence="6 8" id="KW-1133">Transmembrane helix</keyword>
<dbReference type="AlphaFoldDB" id="A0AAJ1AFM6"/>
<feature type="domain" description="Glycosyltransferase 2-like" evidence="9">
    <location>
        <begin position="9"/>
        <end position="171"/>
    </location>
</feature>
<feature type="transmembrane region" description="Helical" evidence="8">
    <location>
        <begin position="270"/>
        <end position="292"/>
    </location>
</feature>
<evidence type="ECO:0000256" key="4">
    <source>
        <dbReference type="ARBA" id="ARBA00022692"/>
    </source>
</evidence>
<organism evidence="10 11">
    <name type="scientific">Candidatus Methylomirabilis tolerans</name>
    <dbReference type="NCBI Taxonomy" id="3123416"/>
    <lineage>
        <taxon>Bacteria</taxon>
        <taxon>Candidatus Methylomirabilota</taxon>
        <taxon>Candidatus Methylomirabilia</taxon>
        <taxon>Candidatus Methylomirabilales</taxon>
        <taxon>Candidatus Methylomirabilaceae</taxon>
        <taxon>Candidatus Methylomirabilis</taxon>
    </lineage>
</organism>
<dbReference type="EMBL" id="JAIOIU010000011">
    <property type="protein sequence ID" value="MBZ0158649.1"/>
    <property type="molecule type" value="Genomic_DNA"/>
</dbReference>
<dbReference type="Proteomes" id="UP001197609">
    <property type="component" value="Unassembled WGS sequence"/>
</dbReference>
<keyword evidence="4 8" id="KW-0812">Transmembrane</keyword>
<keyword evidence="2" id="KW-0328">Glycosyltransferase</keyword>
<accession>A0AAJ1AFM6</accession>
<evidence type="ECO:0000256" key="2">
    <source>
        <dbReference type="ARBA" id="ARBA00022676"/>
    </source>
</evidence>
<dbReference type="Gene3D" id="3.90.550.10">
    <property type="entry name" value="Spore Coat Polysaccharide Biosynthesis Protein SpsA, Chain A"/>
    <property type="match status" value="1"/>
</dbReference>
<keyword evidence="7 8" id="KW-0472">Membrane</keyword>
<evidence type="ECO:0000256" key="3">
    <source>
        <dbReference type="ARBA" id="ARBA00022679"/>
    </source>
</evidence>
<dbReference type="GO" id="GO:0009103">
    <property type="term" value="P:lipopolysaccharide biosynthetic process"/>
    <property type="evidence" value="ECO:0007669"/>
    <property type="project" value="UniProtKB-KW"/>
</dbReference>
<sequence length="312" mass="34908">MTAVRADISVVIPLYNEAESLHELHAALAAALLPYADRCEMIFVDDGSTDGSFDVLKSLREGDKRLKVVRLRSNQGKAVALAAGFREAQGEIIVTLDADLQDDPKEIPRFLQKLEEGYGLVSGWKATRRDPWSRRFLSTLFNCVTSRLTGVQLHDFNCGFKAYRRSVIQELKLYGELHRFIPALASWRGFRIGEMEVAHRSRKYGRSKYGSERIPKGFFDLLTVLMLTRYTTRPLHLFGVLGVFTGIAGLAIIAYLSVGWLFGQWIGPRPLFILGTLMVIAGIQLVSFGLLAEMIVYGSNRGIDPPVDLILK</sequence>
<dbReference type="SUPFAM" id="SSF53448">
    <property type="entry name" value="Nucleotide-diphospho-sugar transferases"/>
    <property type="match status" value="1"/>
</dbReference>
<feature type="transmembrane region" description="Helical" evidence="8">
    <location>
        <begin position="235"/>
        <end position="258"/>
    </location>
</feature>
<dbReference type="PANTHER" id="PTHR48090">
    <property type="entry name" value="UNDECAPRENYL-PHOSPHATE 4-DEOXY-4-FORMAMIDO-L-ARABINOSE TRANSFERASE-RELATED"/>
    <property type="match status" value="1"/>
</dbReference>
<proteinExistence type="predicted"/>
<evidence type="ECO:0000259" key="9">
    <source>
        <dbReference type="Pfam" id="PF00535"/>
    </source>
</evidence>
<evidence type="ECO:0000313" key="10">
    <source>
        <dbReference type="EMBL" id="MBZ0158649.1"/>
    </source>
</evidence>